<keyword evidence="3" id="KW-1185">Reference proteome</keyword>
<keyword evidence="1" id="KW-0472">Membrane</keyword>
<dbReference type="AlphaFoldDB" id="A0A8S1EJT6"/>
<evidence type="ECO:0000256" key="1">
    <source>
        <dbReference type="SAM" id="Phobius"/>
    </source>
</evidence>
<organism evidence="2 3">
    <name type="scientific">Caenorhabditis bovis</name>
    <dbReference type="NCBI Taxonomy" id="2654633"/>
    <lineage>
        <taxon>Eukaryota</taxon>
        <taxon>Metazoa</taxon>
        <taxon>Ecdysozoa</taxon>
        <taxon>Nematoda</taxon>
        <taxon>Chromadorea</taxon>
        <taxon>Rhabditida</taxon>
        <taxon>Rhabditina</taxon>
        <taxon>Rhabditomorpha</taxon>
        <taxon>Rhabditoidea</taxon>
        <taxon>Rhabditidae</taxon>
        <taxon>Peloderinae</taxon>
        <taxon>Caenorhabditis</taxon>
    </lineage>
</organism>
<dbReference type="Proteomes" id="UP000494206">
    <property type="component" value="Unassembled WGS sequence"/>
</dbReference>
<comment type="caution">
    <text evidence="2">The sequence shown here is derived from an EMBL/GenBank/DDBJ whole genome shotgun (WGS) entry which is preliminary data.</text>
</comment>
<name>A0A8S1EJT6_9PELO</name>
<evidence type="ECO:0000313" key="2">
    <source>
        <dbReference type="EMBL" id="CAB3399677.1"/>
    </source>
</evidence>
<reference evidence="2 3" key="1">
    <citation type="submission" date="2020-04" db="EMBL/GenBank/DDBJ databases">
        <authorList>
            <person name="Laetsch R D."/>
            <person name="Stevens L."/>
            <person name="Kumar S."/>
            <person name="Blaxter L. M."/>
        </authorList>
    </citation>
    <scope>NUCLEOTIDE SEQUENCE [LARGE SCALE GENOMIC DNA]</scope>
</reference>
<dbReference type="EMBL" id="CADEPM010000002">
    <property type="protein sequence ID" value="CAB3399677.1"/>
    <property type="molecule type" value="Genomic_DNA"/>
</dbReference>
<keyword evidence="1" id="KW-0812">Transmembrane</keyword>
<evidence type="ECO:0000313" key="3">
    <source>
        <dbReference type="Proteomes" id="UP000494206"/>
    </source>
</evidence>
<feature type="transmembrane region" description="Helical" evidence="1">
    <location>
        <begin position="20"/>
        <end position="42"/>
    </location>
</feature>
<proteinExistence type="predicted"/>
<protein>
    <submittedName>
        <fullName evidence="2">Uncharacterized protein</fullName>
    </submittedName>
</protein>
<keyword evidence="1" id="KW-1133">Transmembrane helix</keyword>
<accession>A0A8S1EJT6</accession>
<sequence>MNRSIFFGKLTASLFTKLLVMLLVVLFFAFIVSVESLCGALFRSGRSLVRVGNIESIEEIPKRSVEVQEFVPIASSSKEESRSESIPFAGPRFWF</sequence>
<gene>
    <name evidence="2" type="ORF">CBOVIS_LOCUS2763</name>
</gene>